<proteinExistence type="predicted"/>
<dbReference type="EMBL" id="AMQM01007834">
    <property type="status" value="NOT_ANNOTATED_CDS"/>
    <property type="molecule type" value="Genomic_DNA"/>
</dbReference>
<dbReference type="STRING" id="6412.T1G7K7"/>
<dbReference type="RefSeq" id="XP_009029827.1">
    <property type="nucleotide sequence ID" value="XM_009031579.1"/>
</dbReference>
<dbReference type="CTD" id="20217054"/>
<dbReference type="AlphaFoldDB" id="T1G7K7"/>
<evidence type="ECO:0000259" key="2">
    <source>
        <dbReference type="PROSITE" id="PS51072"/>
    </source>
</evidence>
<dbReference type="eggNOG" id="KOG2677">
    <property type="taxonomic scope" value="Eukaryota"/>
</dbReference>
<dbReference type="OMA" id="EYAMANS"/>
<dbReference type="GO" id="GO:0035615">
    <property type="term" value="F:clathrin adaptor activity"/>
    <property type="evidence" value="ECO:0000318"/>
    <property type="project" value="GO_Central"/>
</dbReference>
<evidence type="ECO:0000313" key="3">
    <source>
        <dbReference type="EMBL" id="ESN92063.1"/>
    </source>
</evidence>
<dbReference type="Gene3D" id="2.60.40.1170">
    <property type="entry name" value="Mu homology domain, subdomain B"/>
    <property type="match status" value="3"/>
</dbReference>
<reference evidence="5" key="1">
    <citation type="submission" date="2012-12" db="EMBL/GenBank/DDBJ databases">
        <authorList>
            <person name="Hellsten U."/>
            <person name="Grimwood J."/>
            <person name="Chapman J.A."/>
            <person name="Shapiro H."/>
            <person name="Aerts A."/>
            <person name="Otillar R.P."/>
            <person name="Terry A.Y."/>
            <person name="Boore J.L."/>
            <person name="Simakov O."/>
            <person name="Marletaz F."/>
            <person name="Cho S.-J."/>
            <person name="Edsinger-Gonzales E."/>
            <person name="Havlak P."/>
            <person name="Kuo D.-H."/>
            <person name="Larsson T."/>
            <person name="Lv J."/>
            <person name="Arendt D."/>
            <person name="Savage R."/>
            <person name="Osoegawa K."/>
            <person name="de Jong P."/>
            <person name="Lindberg D.R."/>
            <person name="Seaver E.C."/>
            <person name="Weisblat D.A."/>
            <person name="Putnam N.H."/>
            <person name="Grigoriev I.V."/>
            <person name="Rokhsar D.S."/>
        </authorList>
    </citation>
    <scope>NUCLEOTIDE SEQUENCE</scope>
</reference>
<protein>
    <recommendedName>
        <fullName evidence="2">MHD domain-containing protein</fullName>
    </recommendedName>
</protein>
<dbReference type="GeneID" id="20217054"/>
<feature type="domain" description="MHD" evidence="2">
    <location>
        <begin position="81"/>
        <end position="397"/>
    </location>
</feature>
<dbReference type="Pfam" id="PF00928">
    <property type="entry name" value="Adap_comp_sub"/>
    <property type="match status" value="1"/>
</dbReference>
<dbReference type="GO" id="GO:0072583">
    <property type="term" value="P:clathrin-dependent endocytosis"/>
    <property type="evidence" value="ECO:0000318"/>
    <property type="project" value="GO_Central"/>
</dbReference>
<dbReference type="InParanoid" id="T1G7K7"/>
<organism evidence="4 5">
    <name type="scientific">Helobdella robusta</name>
    <name type="common">Californian leech</name>
    <dbReference type="NCBI Taxonomy" id="6412"/>
    <lineage>
        <taxon>Eukaryota</taxon>
        <taxon>Metazoa</taxon>
        <taxon>Spiralia</taxon>
        <taxon>Lophotrochozoa</taxon>
        <taxon>Annelida</taxon>
        <taxon>Clitellata</taxon>
        <taxon>Hirudinea</taxon>
        <taxon>Rhynchobdellida</taxon>
        <taxon>Glossiphoniidae</taxon>
        <taxon>Helobdella</taxon>
    </lineage>
</organism>
<dbReference type="FunFam" id="2.60.40.1170:FF:000022">
    <property type="entry name" value="AP-1 complex subunit mu"/>
    <property type="match status" value="1"/>
</dbReference>
<keyword evidence="5" id="KW-1185">Reference proteome</keyword>
<evidence type="ECO:0000256" key="1">
    <source>
        <dbReference type="SAM" id="MobiDB-lite"/>
    </source>
</evidence>
<dbReference type="OrthoDB" id="10063141at2759"/>
<reference evidence="3 5" key="2">
    <citation type="journal article" date="2013" name="Nature">
        <title>Insights into bilaterian evolution from three spiralian genomes.</title>
        <authorList>
            <person name="Simakov O."/>
            <person name="Marletaz F."/>
            <person name="Cho S.J."/>
            <person name="Edsinger-Gonzales E."/>
            <person name="Havlak P."/>
            <person name="Hellsten U."/>
            <person name="Kuo D.H."/>
            <person name="Larsson T."/>
            <person name="Lv J."/>
            <person name="Arendt D."/>
            <person name="Savage R."/>
            <person name="Osoegawa K."/>
            <person name="de Jong P."/>
            <person name="Grimwood J."/>
            <person name="Chapman J.A."/>
            <person name="Shapiro H."/>
            <person name="Aerts A."/>
            <person name="Otillar R.P."/>
            <person name="Terry A.Y."/>
            <person name="Boore J.L."/>
            <person name="Grigoriev I.V."/>
            <person name="Lindberg D.R."/>
            <person name="Seaver E.C."/>
            <person name="Weisblat D.A."/>
            <person name="Putnam N.H."/>
            <person name="Rokhsar D.S."/>
        </authorList>
    </citation>
    <scope>NUCLEOTIDE SEQUENCE</scope>
</reference>
<evidence type="ECO:0000313" key="4">
    <source>
        <dbReference type="EnsemblMetazoa" id="HelroP90066"/>
    </source>
</evidence>
<dbReference type="PROSITE" id="PS51072">
    <property type="entry name" value="MHD"/>
    <property type="match status" value="1"/>
</dbReference>
<dbReference type="GO" id="GO:0048488">
    <property type="term" value="P:synaptic vesicle endocytosis"/>
    <property type="evidence" value="ECO:0000318"/>
    <property type="project" value="GO_Central"/>
</dbReference>
<evidence type="ECO:0000313" key="5">
    <source>
        <dbReference type="Proteomes" id="UP000015101"/>
    </source>
</evidence>
<dbReference type="EnsemblMetazoa" id="HelroT90066">
    <property type="protein sequence ID" value="HelroP90066"/>
    <property type="gene ID" value="HelroG90066"/>
</dbReference>
<dbReference type="SUPFAM" id="SSF49447">
    <property type="entry name" value="Second domain of Mu2 adaptin subunit (ap50) of ap2 adaptor"/>
    <property type="match status" value="1"/>
</dbReference>
<dbReference type="KEGG" id="hro:HELRODRAFT_90066"/>
<accession>T1G7K7</accession>
<dbReference type="GO" id="GO:0008021">
    <property type="term" value="C:synaptic vesicle"/>
    <property type="evidence" value="ECO:0000318"/>
    <property type="project" value="GO_Central"/>
</dbReference>
<feature type="region of interest" description="Disordered" evidence="1">
    <location>
        <begin position="403"/>
        <end position="444"/>
    </location>
</feature>
<dbReference type="InterPro" id="IPR036168">
    <property type="entry name" value="AP2_Mu_C_sf"/>
</dbReference>
<name>T1G7K7_HELRO</name>
<sequence length="444" mass="50771">MKTERIAPTISDLTRIRDLKGLKDLMHKPKATMILDHAANALELLKFGTLEYGEVKSFMNAVEDVLFSLKAIRGKSASYTKDEITVDVQDEYYADIDKDGHITNHKARVRIFCLAFLSESPIIEVGINDKRRRGKEIVGRLDIIPIKTEEWIRIEDYELHGTIDKEVFEETKVVKLNPLDAVRYELLRFRVRPRINIELPLQIRVQMSIVERHIEVRIEVMVTGYYSNSRRAAQTPCEDIQIRFPIPEDWVYLFRVEKRFKYGAVHSSKRKAGKIKGLERLLTAFAQGILPPSLIEVSTGLAKYEQAFHAVVWRIDQLPERNEGAYKTHLMVINIDLAPHDKMPEQLDKYVHVEYAMANSTVSRAQVRSIAISNGADEPADKWVRHLAKYEYTIEMEFTDKVKPQSEDIMAPLKPVLPAAEEPDSNAPKAAPEDGSENSSSDSD</sequence>
<reference evidence="4" key="3">
    <citation type="submission" date="2015-06" db="UniProtKB">
        <authorList>
            <consortium name="EnsemblMetazoa"/>
        </authorList>
    </citation>
    <scope>IDENTIFICATION</scope>
</reference>
<dbReference type="GO" id="GO:0030122">
    <property type="term" value="C:AP-2 adaptor complex"/>
    <property type="evidence" value="ECO:0000318"/>
    <property type="project" value="GO_Central"/>
</dbReference>
<gene>
    <name evidence="4" type="primary">20217054</name>
    <name evidence="3" type="ORF">HELRODRAFT_90066</name>
</gene>
<dbReference type="EMBL" id="KB097673">
    <property type="protein sequence ID" value="ESN92063.1"/>
    <property type="molecule type" value="Genomic_DNA"/>
</dbReference>
<dbReference type="PANTHER" id="PTHR10529">
    <property type="entry name" value="AP COMPLEX SUBUNIT MU"/>
    <property type="match status" value="1"/>
</dbReference>
<dbReference type="InterPro" id="IPR050431">
    <property type="entry name" value="Adaptor_comp_med_subunit"/>
</dbReference>
<dbReference type="HOGENOM" id="CLU_027294_0_0_1"/>
<dbReference type="InterPro" id="IPR028565">
    <property type="entry name" value="MHD"/>
</dbReference>
<dbReference type="GO" id="GO:0030100">
    <property type="term" value="P:regulation of endocytosis"/>
    <property type="evidence" value="ECO:0000318"/>
    <property type="project" value="GO_Central"/>
</dbReference>
<dbReference type="Proteomes" id="UP000015101">
    <property type="component" value="Unassembled WGS sequence"/>
</dbReference>